<feature type="domain" description="HTH merR-type" evidence="2">
    <location>
        <begin position="1"/>
        <end position="68"/>
    </location>
</feature>
<keyword evidence="1" id="KW-0238">DNA-binding</keyword>
<evidence type="ECO:0000256" key="1">
    <source>
        <dbReference type="ARBA" id="ARBA00023125"/>
    </source>
</evidence>
<organism evidence="3 4">
    <name type="scientific">Streptomyces leeuwenhoekii</name>
    <dbReference type="NCBI Taxonomy" id="1437453"/>
    <lineage>
        <taxon>Bacteria</taxon>
        <taxon>Bacillati</taxon>
        <taxon>Actinomycetota</taxon>
        <taxon>Actinomycetes</taxon>
        <taxon>Kitasatosporales</taxon>
        <taxon>Streptomycetaceae</taxon>
        <taxon>Streptomyces</taxon>
    </lineage>
</organism>
<dbReference type="GO" id="GO:0003677">
    <property type="term" value="F:DNA binding"/>
    <property type="evidence" value="ECO:0007669"/>
    <property type="project" value="UniProtKB-KW"/>
</dbReference>
<dbReference type="GO" id="GO:0003700">
    <property type="term" value="F:DNA-binding transcription factor activity"/>
    <property type="evidence" value="ECO:0007669"/>
    <property type="project" value="InterPro"/>
</dbReference>
<dbReference type="Gene3D" id="1.10.1660.10">
    <property type="match status" value="1"/>
</dbReference>
<dbReference type="PROSITE" id="PS00552">
    <property type="entry name" value="HTH_MERR_1"/>
    <property type="match status" value="1"/>
</dbReference>
<proteinExistence type="predicted"/>
<gene>
    <name evidence="3" type="primary">sle_45750</name>
</gene>
<dbReference type="AlphaFoldDB" id="A0A0F7VZJ7"/>
<dbReference type="PANTHER" id="PTHR30204">
    <property type="entry name" value="REDOX-CYCLING DRUG-SENSING TRANSCRIPTIONAL ACTIVATOR SOXR"/>
    <property type="match status" value="1"/>
</dbReference>
<dbReference type="Proteomes" id="UP000035016">
    <property type="component" value="Chromosome Chromosome"/>
</dbReference>
<dbReference type="InterPro" id="IPR047057">
    <property type="entry name" value="MerR_fam"/>
</dbReference>
<dbReference type="KEGG" id="sle:sle_45750"/>
<dbReference type="EMBL" id="LN831790">
    <property type="protein sequence ID" value="CQR64033.1"/>
    <property type="molecule type" value="Genomic_DNA"/>
</dbReference>
<reference evidence="3 4" key="1">
    <citation type="submission" date="2015-02" db="EMBL/GenBank/DDBJ databases">
        <authorList>
            <person name="Gomez-Escribano P.J."/>
        </authorList>
    </citation>
    <scope>NUCLEOTIDE SEQUENCE [LARGE SCALE GENOMIC DNA]</scope>
    <source>
        <strain evidence="4">C34 (DSM 42122 / NRRL B-24963)</strain>
    </source>
</reference>
<sequence>MRIGELARLTGVSVRLLRYYEEQGLLTSQRAGGGHRHYTADAVATVARIRALLAAGLPTKVIRDVLPCAVGDGPEVDACVQDLLRKQLHDLDARIAELRAARASLGDLLEASERASGAVRAPA</sequence>
<dbReference type="PROSITE" id="PS50937">
    <property type="entry name" value="HTH_MERR_2"/>
    <property type="match status" value="1"/>
</dbReference>
<dbReference type="SMART" id="SM00422">
    <property type="entry name" value="HTH_MERR"/>
    <property type="match status" value="1"/>
</dbReference>
<dbReference type="Pfam" id="PF13411">
    <property type="entry name" value="MerR_1"/>
    <property type="match status" value="1"/>
</dbReference>
<dbReference type="RefSeq" id="WP_029383437.1">
    <property type="nucleotide sequence ID" value="NZ_AZSD01000156.1"/>
</dbReference>
<protein>
    <submittedName>
        <fullName evidence="3">Nodulation protein nolA</fullName>
    </submittedName>
</protein>
<dbReference type="InterPro" id="IPR009061">
    <property type="entry name" value="DNA-bd_dom_put_sf"/>
</dbReference>
<dbReference type="InterPro" id="IPR000551">
    <property type="entry name" value="MerR-type_HTH_dom"/>
</dbReference>
<accession>A0A0F7VZJ7</accession>
<dbReference type="PRINTS" id="PR00040">
    <property type="entry name" value="HTHMERR"/>
</dbReference>
<dbReference type="PANTHER" id="PTHR30204:SF97">
    <property type="entry name" value="MERR FAMILY REGULATORY PROTEIN"/>
    <property type="match status" value="1"/>
</dbReference>
<evidence type="ECO:0000313" key="4">
    <source>
        <dbReference type="Proteomes" id="UP000035016"/>
    </source>
</evidence>
<dbReference type="SUPFAM" id="SSF46955">
    <property type="entry name" value="Putative DNA-binding domain"/>
    <property type="match status" value="1"/>
</dbReference>
<evidence type="ECO:0000259" key="2">
    <source>
        <dbReference type="PROSITE" id="PS50937"/>
    </source>
</evidence>
<dbReference type="CDD" id="cd01282">
    <property type="entry name" value="HTH_MerR-like_sg3"/>
    <property type="match status" value="1"/>
</dbReference>
<name>A0A0F7VZJ7_STRLW</name>
<evidence type="ECO:0000313" key="3">
    <source>
        <dbReference type="EMBL" id="CQR64033.1"/>
    </source>
</evidence>